<comment type="similarity">
    <text evidence="2">Belongs to the CD36 family.</text>
</comment>
<keyword evidence="7 12" id="KW-0472">Membrane</keyword>
<feature type="transmembrane region" description="Helical" evidence="12">
    <location>
        <begin position="444"/>
        <end position="473"/>
    </location>
</feature>
<proteinExistence type="inferred from homology"/>
<dbReference type="Proteomes" id="UP001642540">
    <property type="component" value="Unassembled WGS sequence"/>
</dbReference>
<dbReference type="EMBL" id="CAXLJM020000151">
    <property type="protein sequence ID" value="CAL8143050.1"/>
    <property type="molecule type" value="Genomic_DNA"/>
</dbReference>
<comment type="subcellular location">
    <subcellularLocation>
        <location evidence="1">Cell membrane</location>
        <topology evidence="1">Multi-pass membrane protein</topology>
    </subcellularLocation>
</comment>
<keyword evidence="9" id="KW-0675">Receptor</keyword>
<keyword evidence="5 12" id="KW-0812">Transmembrane</keyword>
<organism evidence="13 14">
    <name type="scientific">Orchesella dallaii</name>
    <dbReference type="NCBI Taxonomy" id="48710"/>
    <lineage>
        <taxon>Eukaryota</taxon>
        <taxon>Metazoa</taxon>
        <taxon>Ecdysozoa</taxon>
        <taxon>Arthropoda</taxon>
        <taxon>Hexapoda</taxon>
        <taxon>Collembola</taxon>
        <taxon>Entomobryomorpha</taxon>
        <taxon>Entomobryoidea</taxon>
        <taxon>Orchesellidae</taxon>
        <taxon>Orchesellinae</taxon>
        <taxon>Orchesella</taxon>
    </lineage>
</organism>
<keyword evidence="3" id="KW-1003">Cell membrane</keyword>
<keyword evidence="4" id="KW-0716">Sensory transduction</keyword>
<evidence type="ECO:0000256" key="8">
    <source>
        <dbReference type="ARBA" id="ARBA00023157"/>
    </source>
</evidence>
<evidence type="ECO:0000256" key="5">
    <source>
        <dbReference type="ARBA" id="ARBA00022692"/>
    </source>
</evidence>
<dbReference type="PRINTS" id="PR01610">
    <property type="entry name" value="CD36ANTIGEN"/>
</dbReference>
<evidence type="ECO:0000256" key="2">
    <source>
        <dbReference type="ARBA" id="ARBA00010532"/>
    </source>
</evidence>
<evidence type="ECO:0000313" key="13">
    <source>
        <dbReference type="EMBL" id="CAL8143050.1"/>
    </source>
</evidence>
<evidence type="ECO:0000256" key="11">
    <source>
        <dbReference type="ARBA" id="ARBA00040645"/>
    </source>
</evidence>
<keyword evidence="8" id="KW-1015">Disulfide bond</keyword>
<dbReference type="InterPro" id="IPR002159">
    <property type="entry name" value="CD36_fam"/>
</dbReference>
<keyword evidence="10" id="KW-0325">Glycoprotein</keyword>
<dbReference type="InterPro" id="IPR005428">
    <property type="entry name" value="CD36/SCARB1/SNMP1"/>
</dbReference>
<dbReference type="Pfam" id="PF01130">
    <property type="entry name" value="CD36"/>
    <property type="match status" value="1"/>
</dbReference>
<evidence type="ECO:0000256" key="7">
    <source>
        <dbReference type="ARBA" id="ARBA00023136"/>
    </source>
</evidence>
<sequence length="490" mass="55174">MKKPKTRCAIQVASAALVGILFLRYGVTNFVIKTVVSSKIKLAPGNDVWNIWTEMPIPIYSKFYFFNVTNPDHVMEGAKPILKELGPYVYQEHRQKIILESNDDIVKYRPKITYMFKPELSYGSQDDNITLLNVPYVAVAKIAYDISKESFMLSTLDDMLSAKGESLFHTNKVREFLFDGFSIENFMELFSLPVEAFGVKTEIPDRILDGDFGFFDDRNGTAEEIWMVGTGIRDKDNLGKIVSFNGKTHLDGWNDERCNKIEDSTDGTIFPPVADTSRILDVFHPDACRSLKMAYVGPGEFIEIPTHRYSFAGSVFESLDLHPENECFCKETYEWCKKGGIFPLWPCVGGAPVFISRPHFMNSHVDYRKAVEGLNENGDYSSVIDIEPTIGLAIRADMKLQVNIELQSFGSMATFVNVPNLMFPLFWMEETAELTEELAKPLKWLTIGLMIADSVIQLIVIGCIGIILIAVAVEARNANWLGKCCGVKFG</sequence>
<protein>
    <recommendedName>
        <fullName evidence="11">Sensory neuron membrane protein 2</fullName>
    </recommendedName>
</protein>
<evidence type="ECO:0000256" key="4">
    <source>
        <dbReference type="ARBA" id="ARBA00022606"/>
    </source>
</evidence>
<evidence type="ECO:0000256" key="9">
    <source>
        <dbReference type="ARBA" id="ARBA00023170"/>
    </source>
</evidence>
<evidence type="ECO:0000256" key="10">
    <source>
        <dbReference type="ARBA" id="ARBA00023180"/>
    </source>
</evidence>
<evidence type="ECO:0000256" key="12">
    <source>
        <dbReference type="SAM" id="Phobius"/>
    </source>
</evidence>
<evidence type="ECO:0000256" key="3">
    <source>
        <dbReference type="ARBA" id="ARBA00022475"/>
    </source>
</evidence>
<gene>
    <name evidence="13" type="ORF">ODALV1_LOCUS29241</name>
</gene>
<reference evidence="13 14" key="1">
    <citation type="submission" date="2024-08" db="EMBL/GenBank/DDBJ databases">
        <authorList>
            <person name="Cucini C."/>
            <person name="Frati F."/>
        </authorList>
    </citation>
    <scope>NUCLEOTIDE SEQUENCE [LARGE SCALE GENOMIC DNA]</scope>
</reference>
<name>A0ABP1S3F6_9HEXA</name>
<dbReference type="PANTHER" id="PTHR11923">
    <property type="entry name" value="SCAVENGER RECEPTOR CLASS B TYPE-1 SR-B1"/>
    <property type="match status" value="1"/>
</dbReference>
<dbReference type="PRINTS" id="PR01609">
    <property type="entry name" value="CD36FAMILY"/>
</dbReference>
<keyword evidence="6 12" id="KW-1133">Transmembrane helix</keyword>
<accession>A0ABP1S3F6</accession>
<comment type="caution">
    <text evidence="13">The sequence shown here is derived from an EMBL/GenBank/DDBJ whole genome shotgun (WGS) entry which is preliminary data.</text>
</comment>
<dbReference type="PANTHER" id="PTHR11923:SF109">
    <property type="entry name" value="SENSORY NEURON MEMBRANE PROTEIN 2"/>
    <property type="match status" value="1"/>
</dbReference>
<evidence type="ECO:0000256" key="6">
    <source>
        <dbReference type="ARBA" id="ARBA00022989"/>
    </source>
</evidence>
<evidence type="ECO:0000313" key="14">
    <source>
        <dbReference type="Proteomes" id="UP001642540"/>
    </source>
</evidence>
<evidence type="ECO:0000256" key="1">
    <source>
        <dbReference type="ARBA" id="ARBA00004651"/>
    </source>
</evidence>
<keyword evidence="14" id="KW-1185">Reference proteome</keyword>